<gene>
    <name evidence="1" type="ORF">P7H46_13455</name>
</gene>
<dbReference type="EMBL" id="JARQAZ010000015">
    <property type="protein sequence ID" value="MDT2771822.1"/>
    <property type="molecule type" value="Genomic_DNA"/>
</dbReference>
<proteinExistence type="predicted"/>
<reference evidence="1 2" key="1">
    <citation type="submission" date="2023-03" db="EMBL/GenBank/DDBJ databases">
        <authorList>
            <person name="Shen W."/>
            <person name="Cai J."/>
        </authorList>
    </citation>
    <scope>NUCLEOTIDE SEQUENCE [LARGE SCALE GENOMIC DNA]</scope>
    <source>
        <strain evidence="1 2">Y59</strain>
    </source>
</reference>
<sequence length="940" mass="104900">MTVQITNDGVVGKVPGLTLNLRWTNQSSGLTDLSAFECIDENNSVFKIEYPKNMLNPGKVVASIQIIQNGQVAHSKQFEITVQQLVGEAKGIISKAEYSALVSVLADANKFRTDINYLGAEKVDKGGASQISWGMIAQDAREQISGGKTAVVGKDSVTTPTIVNEAVTGEKIADDAIDTEKISQLDYSVIKNSWARNDQAFEWDRSDNNVVFDKLNDRIILNKPASGYYSGSAVPVELPKNYQLQDFDYYYLHAKIQLGEGHGFTRRVDVYILKSDNSIIAGLKSFALEELIDEKTVDIEIPSTLFDDIKTESNFKVMFGVQDGPGTMTVKDLLVSNVPNQKTLKDTVDLTQTTAQLANDTQERYNFDFSRYPGDYEVVSPNGWFSSTTYTLKNGLYEIWWESSSPGISFNFARDNIKLGQTCYFVGRAKKISGENAGIRFGLLTKPTAFLMTPVTKKISSKWETFIVPVTPDFSQVALSEELFGLAQITAGDTSARILIDNPRLYIPKKAENNHLFDLIKEVGYQEVVQNEFPHQLIKGEFPDFDGITHQKIDAEGFHFVTPQKKVVSDNLMVDTVDFYLEESNQILFATGSIDQNDLLVESNRFYLKGVAGLNQVKVENIPIAAGERLFMDISNQKTLYQASSKIEKTFVQDEGHVIDGNYSGMTFYESEYMIPFNYSVRGRTLKEQVDGYNQTIADIRNEMESLKAGFGSFATDKDGKKYSLFVNEDRSITGIPQIPRETRVFGNSLTLGFETFGMAASNSKKDFSARLLEIIRKKDANASLYREYMSLWEAQTTSESRRELMEKMVFSGNEDLVVVQLGDNVNDDDNRATFEADARTLVDYISVKAPKAKLVWVNGWYNTNFVHPILEELAKNTKMSLIDIRDLSVPSENKSEIGNVWTKDDGTEVIITNAGVASHPGDVGMERIAERIAASLGIV</sequence>
<keyword evidence="2" id="KW-1185">Reference proteome</keyword>
<dbReference type="InterPro" id="IPR036514">
    <property type="entry name" value="SGNH_hydro_sf"/>
</dbReference>
<name>A0ABU3FL86_9ENTE</name>
<dbReference type="Proteomes" id="UP001269061">
    <property type="component" value="Unassembled WGS sequence"/>
</dbReference>
<evidence type="ECO:0000313" key="2">
    <source>
        <dbReference type="Proteomes" id="UP001269061"/>
    </source>
</evidence>
<comment type="caution">
    <text evidence="1">The sequence shown here is derived from an EMBL/GenBank/DDBJ whole genome shotgun (WGS) entry which is preliminary data.</text>
</comment>
<keyword evidence="1" id="KW-0378">Hydrolase</keyword>
<dbReference type="GO" id="GO:0016787">
    <property type="term" value="F:hydrolase activity"/>
    <property type="evidence" value="ECO:0007669"/>
    <property type="project" value="UniProtKB-KW"/>
</dbReference>
<dbReference type="CDD" id="cd00229">
    <property type="entry name" value="SGNH_hydrolase"/>
    <property type="match status" value="1"/>
</dbReference>
<organism evidence="1 2">
    <name type="scientific">Enterococcus pseudoavium</name>
    <dbReference type="NCBI Taxonomy" id="44007"/>
    <lineage>
        <taxon>Bacteria</taxon>
        <taxon>Bacillati</taxon>
        <taxon>Bacillota</taxon>
        <taxon>Bacilli</taxon>
        <taxon>Lactobacillales</taxon>
        <taxon>Enterococcaceae</taxon>
        <taxon>Enterococcus</taxon>
    </lineage>
</organism>
<dbReference type="SUPFAM" id="SSF52266">
    <property type="entry name" value="SGNH hydrolase"/>
    <property type="match status" value="1"/>
</dbReference>
<protein>
    <submittedName>
        <fullName evidence="1">SGNH/GDSL hydrolase family protein</fullName>
    </submittedName>
</protein>
<accession>A0ABU3FL86</accession>
<evidence type="ECO:0000313" key="1">
    <source>
        <dbReference type="EMBL" id="MDT2771822.1"/>
    </source>
</evidence>
<dbReference type="Gene3D" id="3.40.50.1110">
    <property type="entry name" value="SGNH hydrolase"/>
    <property type="match status" value="1"/>
</dbReference>